<feature type="active site" description="Proton acceptor" evidence="8 9">
    <location>
        <position position="23"/>
    </location>
</feature>
<evidence type="ECO:0000256" key="9">
    <source>
        <dbReference type="PIRSR" id="PIRSR001399-1"/>
    </source>
</evidence>
<dbReference type="InterPro" id="IPR018509">
    <property type="entry name" value="DHquinase_II_CS"/>
</dbReference>
<dbReference type="SUPFAM" id="SSF52304">
    <property type="entry name" value="Type II 3-dehydroquinate dehydratase"/>
    <property type="match status" value="1"/>
</dbReference>
<keyword evidence="8" id="KW-0057">Aromatic amino acid biosynthesis</keyword>
<gene>
    <name evidence="8" type="primary">aroQ</name>
    <name evidence="12" type="ORF">A2V47_05000</name>
</gene>
<dbReference type="STRING" id="1797291.A2V47_05000"/>
<dbReference type="NCBIfam" id="TIGR01088">
    <property type="entry name" value="aroQ"/>
    <property type="match status" value="1"/>
</dbReference>
<feature type="site" description="Transition state stabilizer" evidence="8 11">
    <location>
        <position position="18"/>
    </location>
</feature>
<comment type="subunit">
    <text evidence="5 8">Homododecamer.</text>
</comment>
<comment type="pathway">
    <text evidence="3 8">Metabolic intermediate biosynthesis; chorismate biosynthesis; chorismate from D-erythrose 4-phosphate and phosphoenolpyruvate: step 3/7.</text>
</comment>
<evidence type="ECO:0000256" key="8">
    <source>
        <dbReference type="HAMAP-Rule" id="MF_00169"/>
    </source>
</evidence>
<feature type="active site" description="Proton donor" evidence="8 9">
    <location>
        <position position="100"/>
    </location>
</feature>
<dbReference type="CDD" id="cd00466">
    <property type="entry name" value="DHQase_II"/>
    <property type="match status" value="1"/>
</dbReference>
<dbReference type="Pfam" id="PF01220">
    <property type="entry name" value="DHquinase_II"/>
    <property type="match status" value="1"/>
</dbReference>
<dbReference type="PANTHER" id="PTHR21272:SF3">
    <property type="entry name" value="CATABOLIC 3-DEHYDROQUINASE"/>
    <property type="match status" value="1"/>
</dbReference>
<dbReference type="NCBIfam" id="NF003806">
    <property type="entry name" value="PRK05395.1-3"/>
    <property type="match status" value="1"/>
</dbReference>
<keyword evidence="8" id="KW-0028">Amino-acid biosynthesis</keyword>
<evidence type="ECO:0000256" key="3">
    <source>
        <dbReference type="ARBA" id="ARBA00004902"/>
    </source>
</evidence>
<feature type="binding site" evidence="8 10">
    <location>
        <position position="111"/>
    </location>
    <ligand>
        <name>substrate</name>
    </ligand>
</feature>
<dbReference type="InterPro" id="IPR036441">
    <property type="entry name" value="DHquinase_II_sf"/>
</dbReference>
<evidence type="ECO:0000256" key="7">
    <source>
        <dbReference type="ARBA" id="ARBA00023239"/>
    </source>
</evidence>
<dbReference type="PIRSF" id="PIRSF001399">
    <property type="entry name" value="DHquinase_II"/>
    <property type="match status" value="1"/>
</dbReference>
<dbReference type="GO" id="GO:0009423">
    <property type="term" value="P:chorismate biosynthetic process"/>
    <property type="evidence" value="ECO:0007669"/>
    <property type="project" value="UniProtKB-UniRule"/>
</dbReference>
<evidence type="ECO:0000256" key="5">
    <source>
        <dbReference type="ARBA" id="ARBA00011193"/>
    </source>
</evidence>
<dbReference type="Proteomes" id="UP000177701">
    <property type="component" value="Unassembled WGS sequence"/>
</dbReference>
<dbReference type="GO" id="GO:0019631">
    <property type="term" value="P:quinate catabolic process"/>
    <property type="evidence" value="ECO:0007669"/>
    <property type="project" value="TreeGrafter"/>
</dbReference>
<feature type="binding site" evidence="8 10">
    <location>
        <begin position="101"/>
        <end position="102"/>
    </location>
    <ligand>
        <name>substrate</name>
    </ligand>
</feature>
<dbReference type="HAMAP" id="MF_00169">
    <property type="entry name" value="AroQ"/>
    <property type="match status" value="1"/>
</dbReference>
<comment type="caution">
    <text evidence="12">The sequence shown here is derived from an EMBL/GenBank/DDBJ whole genome shotgun (WGS) entry which is preliminary data.</text>
</comment>
<feature type="binding site" evidence="8 10">
    <location>
        <position position="87"/>
    </location>
    <ligand>
        <name>substrate</name>
    </ligand>
</feature>
<dbReference type="EMBL" id="MEYH01000052">
    <property type="protein sequence ID" value="OGD15624.1"/>
    <property type="molecule type" value="Genomic_DNA"/>
</dbReference>
<keyword evidence="7 8" id="KW-0456">Lyase</keyword>
<protein>
    <recommendedName>
        <fullName evidence="6 8">3-dehydroquinate dehydratase</fullName>
        <shortName evidence="8">3-dehydroquinase</shortName>
        <ecNumber evidence="6 8">4.2.1.10</ecNumber>
    </recommendedName>
    <alternativeName>
        <fullName evidence="8">Type II DHQase</fullName>
    </alternativeName>
</protein>
<evidence type="ECO:0000256" key="2">
    <source>
        <dbReference type="ARBA" id="ARBA00003924"/>
    </source>
</evidence>
<dbReference type="NCBIfam" id="NF003805">
    <property type="entry name" value="PRK05395.1-2"/>
    <property type="match status" value="1"/>
</dbReference>
<reference evidence="12 13" key="1">
    <citation type="journal article" date="2016" name="Nat. Commun.">
        <title>Thousands of microbial genomes shed light on interconnected biogeochemical processes in an aquifer system.</title>
        <authorList>
            <person name="Anantharaman K."/>
            <person name="Brown C.T."/>
            <person name="Hug L.A."/>
            <person name="Sharon I."/>
            <person name="Castelle C.J."/>
            <person name="Probst A.J."/>
            <person name="Thomas B.C."/>
            <person name="Singh A."/>
            <person name="Wilkins M.J."/>
            <person name="Karaoz U."/>
            <person name="Brodie E.L."/>
            <person name="Williams K.H."/>
            <person name="Hubbard S.S."/>
            <person name="Banfield J.F."/>
        </authorList>
    </citation>
    <scope>NUCLEOTIDE SEQUENCE [LARGE SCALE GENOMIC DNA]</scope>
</reference>
<dbReference type="GO" id="GO:0008652">
    <property type="term" value="P:amino acid biosynthetic process"/>
    <property type="evidence" value="ECO:0007669"/>
    <property type="project" value="UniProtKB-KW"/>
</dbReference>
<comment type="catalytic activity">
    <reaction evidence="1 8">
        <text>3-dehydroquinate = 3-dehydroshikimate + H2O</text>
        <dbReference type="Rhea" id="RHEA:21096"/>
        <dbReference type="ChEBI" id="CHEBI:15377"/>
        <dbReference type="ChEBI" id="CHEBI:16630"/>
        <dbReference type="ChEBI" id="CHEBI:32364"/>
        <dbReference type="EC" id="4.2.1.10"/>
    </reaction>
</comment>
<name>A0A1F5ACJ2_9BACT</name>
<dbReference type="EC" id="4.2.1.10" evidence="6 8"/>
<comment type="function">
    <text evidence="2 8">Catalyzes a trans-dehydration via an enolate intermediate.</text>
</comment>
<evidence type="ECO:0000313" key="13">
    <source>
        <dbReference type="Proteomes" id="UP000177701"/>
    </source>
</evidence>
<evidence type="ECO:0000256" key="1">
    <source>
        <dbReference type="ARBA" id="ARBA00001864"/>
    </source>
</evidence>
<dbReference type="PANTHER" id="PTHR21272">
    <property type="entry name" value="CATABOLIC 3-DEHYDROQUINASE"/>
    <property type="match status" value="1"/>
</dbReference>
<evidence type="ECO:0000256" key="10">
    <source>
        <dbReference type="PIRSR" id="PIRSR001399-2"/>
    </source>
</evidence>
<evidence type="ECO:0000313" key="12">
    <source>
        <dbReference type="EMBL" id="OGD15624.1"/>
    </source>
</evidence>
<evidence type="ECO:0000256" key="6">
    <source>
        <dbReference type="ARBA" id="ARBA00012060"/>
    </source>
</evidence>
<dbReference type="GO" id="GO:0009073">
    <property type="term" value="P:aromatic amino acid family biosynthetic process"/>
    <property type="evidence" value="ECO:0007669"/>
    <property type="project" value="UniProtKB-KW"/>
</dbReference>
<accession>A0A1F5ACJ2</accession>
<dbReference type="NCBIfam" id="NF003807">
    <property type="entry name" value="PRK05395.1-4"/>
    <property type="match status" value="1"/>
</dbReference>
<feature type="binding site" evidence="8 10">
    <location>
        <position position="74"/>
    </location>
    <ligand>
        <name>substrate</name>
    </ligand>
</feature>
<comment type="similarity">
    <text evidence="4 8">Belongs to the type-II 3-dehydroquinase family.</text>
</comment>
<dbReference type="PROSITE" id="PS01029">
    <property type="entry name" value="DEHYDROQUINASE_II"/>
    <property type="match status" value="1"/>
</dbReference>
<dbReference type="Gene3D" id="3.40.50.9100">
    <property type="entry name" value="Dehydroquinase, class II"/>
    <property type="match status" value="1"/>
</dbReference>
<proteinExistence type="inferred from homology"/>
<evidence type="ECO:0000256" key="4">
    <source>
        <dbReference type="ARBA" id="ARBA00011037"/>
    </source>
</evidence>
<organism evidence="12 13">
    <name type="scientific">Candidatus Sediminicultor quintus</name>
    <dbReference type="NCBI Taxonomy" id="1797291"/>
    <lineage>
        <taxon>Bacteria</taxon>
        <taxon>Pseudomonadati</taxon>
        <taxon>Atribacterota</taxon>
        <taxon>Candidatus Phoenicimicrobiia</taxon>
        <taxon>Candidatus Pheonicimicrobiales</taxon>
        <taxon>Candidatus Phoenicimicrobiaceae</taxon>
        <taxon>Candidatus Sediminicultor</taxon>
    </lineage>
</organism>
<dbReference type="UniPathway" id="UPA00053">
    <property type="reaction ID" value="UER00086"/>
</dbReference>
<feature type="binding site" evidence="8 10">
    <location>
        <position position="80"/>
    </location>
    <ligand>
        <name>substrate</name>
    </ligand>
</feature>
<dbReference type="InterPro" id="IPR001874">
    <property type="entry name" value="DHquinase_II"/>
</dbReference>
<sequence>MLKIGIINGPNLNMLGKRDQKIYGNLTLEEMNHKIESFTKKEDIELTIKQSNFEGEIVESIQKLSSQLDGLIINPAAYTHYSYAIADALRDCPIPVIEVHLSNIFSREDFRGKSVTAPACIGQIAGFGCQSYILAIRALQGLLNKEANPSLEGEG</sequence>
<evidence type="ECO:0000256" key="11">
    <source>
        <dbReference type="PIRSR" id="PIRSR001399-3"/>
    </source>
</evidence>
<dbReference type="AlphaFoldDB" id="A0A1F5ACJ2"/>
<dbReference type="GO" id="GO:0003855">
    <property type="term" value="F:3-dehydroquinate dehydratase activity"/>
    <property type="evidence" value="ECO:0007669"/>
    <property type="project" value="UniProtKB-UniRule"/>
</dbReference>